<name>A0A0W0V816_9GAMM</name>
<evidence type="ECO:0000313" key="2">
    <source>
        <dbReference type="Proteomes" id="UP000055035"/>
    </source>
</evidence>
<organism evidence="1 2">
    <name type="scientific">Legionella jordanis</name>
    <dbReference type="NCBI Taxonomy" id="456"/>
    <lineage>
        <taxon>Bacteria</taxon>
        <taxon>Pseudomonadati</taxon>
        <taxon>Pseudomonadota</taxon>
        <taxon>Gammaproteobacteria</taxon>
        <taxon>Legionellales</taxon>
        <taxon>Legionellaceae</taxon>
        <taxon>Legionella</taxon>
    </lineage>
</organism>
<gene>
    <name evidence="1" type="ORF">Ljor_0524</name>
</gene>
<accession>A0A0W0V816</accession>
<proteinExistence type="predicted"/>
<dbReference type="STRING" id="456.Ljor_0524"/>
<protein>
    <submittedName>
        <fullName evidence="1">Uncharacterized protein</fullName>
    </submittedName>
</protein>
<keyword evidence="2" id="KW-1185">Reference proteome</keyword>
<comment type="caution">
    <text evidence="1">The sequence shown here is derived from an EMBL/GenBank/DDBJ whole genome shotgun (WGS) entry which is preliminary data.</text>
</comment>
<reference evidence="1 2" key="1">
    <citation type="submission" date="2015-11" db="EMBL/GenBank/DDBJ databases">
        <title>Genomic analysis of 38 Legionella species identifies large and diverse effector repertoires.</title>
        <authorList>
            <person name="Burstein D."/>
            <person name="Amaro F."/>
            <person name="Zusman T."/>
            <person name="Lifshitz Z."/>
            <person name="Cohen O."/>
            <person name="Gilbert J.A."/>
            <person name="Pupko T."/>
            <person name="Shuman H.A."/>
            <person name="Segal G."/>
        </authorList>
    </citation>
    <scope>NUCLEOTIDE SEQUENCE [LARGE SCALE GENOMIC DNA]</scope>
    <source>
        <strain evidence="1 2">BL-540</strain>
    </source>
</reference>
<dbReference type="OrthoDB" id="5639804at2"/>
<sequence>MKSTHIKLYLIGLVLGMIPLCGFSSSPNTNAIISNPPSFLATCVNSWMQRMDKDQDKTDYRNFGEKYCDCAAQQPLDNAENINKAMQLCMSQTLLEDTMDSLENEVGFDKVSEEDLDEYCADRFALVFPKMNENSKQISTAYCNCAKPRLMRLIKVADNMTDGQYSNEINQVAAACSSGLDNETAAASATR</sequence>
<dbReference type="Proteomes" id="UP000055035">
    <property type="component" value="Unassembled WGS sequence"/>
</dbReference>
<dbReference type="EMBL" id="LNYJ01000011">
    <property type="protein sequence ID" value="KTD16218.1"/>
    <property type="molecule type" value="Genomic_DNA"/>
</dbReference>
<dbReference type="RefSeq" id="WP_058470091.1">
    <property type="nucleotide sequence ID" value="NZ_CAAAIC010000004.1"/>
</dbReference>
<evidence type="ECO:0000313" key="1">
    <source>
        <dbReference type="EMBL" id="KTD16218.1"/>
    </source>
</evidence>
<dbReference type="PATRIC" id="fig|456.5.peg.554"/>
<dbReference type="AlphaFoldDB" id="A0A0W0V816"/>